<comment type="caution">
    <text evidence="1">The sequence shown here is derived from an EMBL/GenBank/DDBJ whole genome shotgun (WGS) entry which is preliminary data.</text>
</comment>
<name>A0A0F8YL60_9ZZZZ</name>
<feature type="non-terminal residue" evidence="1">
    <location>
        <position position="52"/>
    </location>
</feature>
<reference evidence="1" key="1">
    <citation type="journal article" date="2015" name="Nature">
        <title>Complex archaea that bridge the gap between prokaryotes and eukaryotes.</title>
        <authorList>
            <person name="Spang A."/>
            <person name="Saw J.H."/>
            <person name="Jorgensen S.L."/>
            <person name="Zaremba-Niedzwiedzka K."/>
            <person name="Martijn J."/>
            <person name="Lind A.E."/>
            <person name="van Eijk R."/>
            <person name="Schleper C."/>
            <person name="Guy L."/>
            <person name="Ettema T.J."/>
        </authorList>
    </citation>
    <scope>NUCLEOTIDE SEQUENCE</scope>
</reference>
<evidence type="ECO:0000313" key="1">
    <source>
        <dbReference type="EMBL" id="KKK54869.1"/>
    </source>
</evidence>
<dbReference type="AlphaFoldDB" id="A0A0F8YL60"/>
<protein>
    <recommendedName>
        <fullName evidence="2">Methyltransferase type 11 domain-containing protein</fullName>
    </recommendedName>
</protein>
<dbReference type="EMBL" id="LAZR01065778">
    <property type="protein sequence ID" value="KKK54869.1"/>
    <property type="molecule type" value="Genomic_DNA"/>
</dbReference>
<proteinExistence type="predicted"/>
<accession>A0A0F8YL60</accession>
<gene>
    <name evidence="1" type="ORF">LCGC14_3080370</name>
</gene>
<sequence length="52" mass="6056">MKLNLGCGPKKMDGYTNVDKYAVFKPDIIQDLEKFPWVFEDNSVDEIVMHHV</sequence>
<evidence type="ECO:0008006" key="2">
    <source>
        <dbReference type="Google" id="ProtNLM"/>
    </source>
</evidence>
<organism evidence="1">
    <name type="scientific">marine sediment metagenome</name>
    <dbReference type="NCBI Taxonomy" id="412755"/>
    <lineage>
        <taxon>unclassified sequences</taxon>
        <taxon>metagenomes</taxon>
        <taxon>ecological metagenomes</taxon>
    </lineage>
</organism>